<dbReference type="GO" id="GO:0016740">
    <property type="term" value="F:transferase activity"/>
    <property type="evidence" value="ECO:0007669"/>
    <property type="project" value="UniProtKB-KW"/>
</dbReference>
<dbReference type="EMBL" id="BAUV01000023">
    <property type="protein sequence ID" value="GAE35810.1"/>
    <property type="molecule type" value="Genomic_DNA"/>
</dbReference>
<accession>W4QUG2</accession>
<gene>
    <name evidence="1" type="ORF">JCM9157_2947</name>
</gene>
<dbReference type="eggNOG" id="COG0463">
    <property type="taxonomic scope" value="Bacteria"/>
</dbReference>
<evidence type="ECO:0000313" key="1">
    <source>
        <dbReference type="EMBL" id="GAE35810.1"/>
    </source>
</evidence>
<name>W4QUG2_HALA3</name>
<keyword evidence="1" id="KW-0808">Transferase</keyword>
<dbReference type="SUPFAM" id="SSF53448">
    <property type="entry name" value="Nucleotide-diphospho-sugar transferases"/>
    <property type="match status" value="1"/>
</dbReference>
<sequence length="141" mass="16142">MEDGQKIFSFTGYHLLKEDGSQRGKVITVPSVVTYESLLKNTIIGCLTVMLNIEVLGKVQMPTIRTRQDFVLWLSILKAGNVAYGLQEDLASYRKVKNSISSNKLNAAKRNWKIYREFENLPFLKACYVFINYAWNGLRKA</sequence>
<keyword evidence="2" id="KW-1185">Reference proteome</keyword>
<proteinExistence type="predicted"/>
<dbReference type="STRING" id="1236973.JCM9157_2947"/>
<dbReference type="InterPro" id="IPR029044">
    <property type="entry name" value="Nucleotide-diphossugar_trans"/>
</dbReference>
<evidence type="ECO:0000313" key="2">
    <source>
        <dbReference type="Proteomes" id="UP000018896"/>
    </source>
</evidence>
<organism evidence="1 2">
    <name type="scientific">Halalkalibacter akibai (strain ATCC 43226 / DSM 21942 / CIP 109018 / JCM 9157 / 1139)</name>
    <name type="common">Bacillus akibai</name>
    <dbReference type="NCBI Taxonomy" id="1236973"/>
    <lineage>
        <taxon>Bacteria</taxon>
        <taxon>Bacillati</taxon>
        <taxon>Bacillota</taxon>
        <taxon>Bacilli</taxon>
        <taxon>Bacillales</taxon>
        <taxon>Bacillaceae</taxon>
        <taxon>Halalkalibacter</taxon>
    </lineage>
</organism>
<comment type="caution">
    <text evidence="1">The sequence shown here is derived from an EMBL/GenBank/DDBJ whole genome shotgun (WGS) entry which is preliminary data.</text>
</comment>
<dbReference type="AlphaFoldDB" id="W4QUG2"/>
<protein>
    <submittedName>
        <fullName evidence="1">Putative N-acetylgalactosaminyl-diphosphoundecaprenol glucuronosyltransferase</fullName>
    </submittedName>
</protein>
<reference evidence="1 2" key="1">
    <citation type="journal article" date="2014" name="Genome Announc.">
        <title>Draft Genome Sequences of Three Alkaliphilic Bacillus Strains, Bacillus wakoensis JCM 9140T, Bacillus akibai JCM 9157T, and Bacillus hemicellulosilyticus JCM 9152T.</title>
        <authorList>
            <person name="Yuki M."/>
            <person name="Oshima K."/>
            <person name="Suda W."/>
            <person name="Oshida Y."/>
            <person name="Kitamura K."/>
            <person name="Iida T."/>
            <person name="Hattori M."/>
            <person name="Ohkuma M."/>
        </authorList>
    </citation>
    <scope>NUCLEOTIDE SEQUENCE [LARGE SCALE GENOMIC DNA]</scope>
    <source>
        <strain evidence="1 2">JCM 9157</strain>
    </source>
</reference>
<dbReference type="Proteomes" id="UP000018896">
    <property type="component" value="Unassembled WGS sequence"/>
</dbReference>